<dbReference type="EMBL" id="KZ613951">
    <property type="protein sequence ID" value="PMD36319.1"/>
    <property type="molecule type" value="Genomic_DNA"/>
</dbReference>
<organism evidence="2 3">
    <name type="scientific">Hyaloscypha variabilis (strain UAMH 11265 / GT02V1 / F)</name>
    <name type="common">Meliniomyces variabilis</name>
    <dbReference type="NCBI Taxonomy" id="1149755"/>
    <lineage>
        <taxon>Eukaryota</taxon>
        <taxon>Fungi</taxon>
        <taxon>Dikarya</taxon>
        <taxon>Ascomycota</taxon>
        <taxon>Pezizomycotina</taxon>
        <taxon>Leotiomycetes</taxon>
        <taxon>Helotiales</taxon>
        <taxon>Hyaloscyphaceae</taxon>
        <taxon>Hyaloscypha</taxon>
        <taxon>Hyaloscypha variabilis</taxon>
    </lineage>
</organism>
<evidence type="ECO:0000313" key="3">
    <source>
        <dbReference type="Proteomes" id="UP000235786"/>
    </source>
</evidence>
<dbReference type="OrthoDB" id="10577064at2759"/>
<gene>
    <name evidence="2" type="ORF">L207DRAFT_105830</name>
</gene>
<feature type="compositionally biased region" description="Polar residues" evidence="1">
    <location>
        <begin position="345"/>
        <end position="360"/>
    </location>
</feature>
<protein>
    <submittedName>
        <fullName evidence="2">Uncharacterized protein</fullName>
    </submittedName>
</protein>
<evidence type="ECO:0000256" key="1">
    <source>
        <dbReference type="SAM" id="MobiDB-lite"/>
    </source>
</evidence>
<keyword evidence="3" id="KW-1185">Reference proteome</keyword>
<feature type="region of interest" description="Disordered" evidence="1">
    <location>
        <begin position="1"/>
        <end position="26"/>
    </location>
</feature>
<name>A0A2J6RCU0_HYAVF</name>
<dbReference type="AlphaFoldDB" id="A0A2J6RCU0"/>
<evidence type="ECO:0000313" key="2">
    <source>
        <dbReference type="EMBL" id="PMD36319.1"/>
    </source>
</evidence>
<feature type="compositionally biased region" description="Low complexity" evidence="1">
    <location>
        <begin position="218"/>
        <end position="234"/>
    </location>
</feature>
<dbReference type="Proteomes" id="UP000235786">
    <property type="component" value="Unassembled WGS sequence"/>
</dbReference>
<feature type="compositionally biased region" description="Basic residues" evidence="1">
    <location>
        <begin position="1"/>
        <end position="11"/>
    </location>
</feature>
<sequence>MKRQLCRRRRAAREAKEAKASIQQGLLDRQMGAPALVHSGNVYNQMPQQIHPTRNADFQNTAPHSGNAHSQYFFNPEEAGNGYQQQISFGQQMYNPTPAQFPNGYIQTQAPNQVDNAHVQQQFGNQYSVPMQQPTQYATAPDMLNIRDFRNITDARNALQSAQAQTNAPINWVQPTDPKIMPQHVYLGAGALPQPVSRRWASGEQSVWKQQQVVGKMALQQHKQEAQQQKENAATEGKPDTTPQVVQAGFKPFQAYGKIFTDPIEVAAWQQQVVAENVGSQGHKQELTSQQQKEIEVAFKRRNNDQVALNQHKNKREAALEHQKNSEIAFQRQKENEALRRRTGAVQQQSNPEMGGTSDSEVLDPNRLPARYGTGAYVGIGFCHLNLTQDHSSILTREKLQERDARRANLQKILFGTCLILFISVANLRKLRLLLFLLSTLQTMDQTMR</sequence>
<proteinExistence type="predicted"/>
<reference evidence="2 3" key="1">
    <citation type="submission" date="2016-04" db="EMBL/GenBank/DDBJ databases">
        <title>A degradative enzymes factory behind the ericoid mycorrhizal symbiosis.</title>
        <authorList>
            <consortium name="DOE Joint Genome Institute"/>
            <person name="Martino E."/>
            <person name="Morin E."/>
            <person name="Grelet G."/>
            <person name="Kuo A."/>
            <person name="Kohler A."/>
            <person name="Daghino S."/>
            <person name="Barry K."/>
            <person name="Choi C."/>
            <person name="Cichocki N."/>
            <person name="Clum A."/>
            <person name="Copeland A."/>
            <person name="Hainaut M."/>
            <person name="Haridas S."/>
            <person name="Labutti K."/>
            <person name="Lindquist E."/>
            <person name="Lipzen A."/>
            <person name="Khouja H.-R."/>
            <person name="Murat C."/>
            <person name="Ohm R."/>
            <person name="Olson A."/>
            <person name="Spatafora J."/>
            <person name="Veneault-Fourrey C."/>
            <person name="Henrissat B."/>
            <person name="Grigoriev I."/>
            <person name="Martin F."/>
            <person name="Perotto S."/>
        </authorList>
    </citation>
    <scope>NUCLEOTIDE SEQUENCE [LARGE SCALE GENOMIC DNA]</scope>
    <source>
        <strain evidence="2 3">F</strain>
    </source>
</reference>
<feature type="region of interest" description="Disordered" evidence="1">
    <location>
        <begin position="341"/>
        <end position="364"/>
    </location>
</feature>
<feature type="region of interest" description="Disordered" evidence="1">
    <location>
        <begin position="218"/>
        <end position="244"/>
    </location>
</feature>
<accession>A0A2J6RCU0</accession>